<feature type="coiled-coil region" evidence="1">
    <location>
        <begin position="57"/>
        <end position="84"/>
    </location>
</feature>
<dbReference type="AlphaFoldDB" id="A0AAV7AKZ0"/>
<feature type="coiled-coil region" evidence="1">
    <location>
        <begin position="4"/>
        <end position="31"/>
    </location>
</feature>
<organism evidence="2 3">
    <name type="scientific">Engystomops pustulosus</name>
    <name type="common">Tungara frog</name>
    <name type="synonym">Physalaemus pustulosus</name>
    <dbReference type="NCBI Taxonomy" id="76066"/>
    <lineage>
        <taxon>Eukaryota</taxon>
        <taxon>Metazoa</taxon>
        <taxon>Chordata</taxon>
        <taxon>Craniata</taxon>
        <taxon>Vertebrata</taxon>
        <taxon>Euteleostomi</taxon>
        <taxon>Amphibia</taxon>
        <taxon>Batrachia</taxon>
        <taxon>Anura</taxon>
        <taxon>Neobatrachia</taxon>
        <taxon>Hyloidea</taxon>
        <taxon>Leptodactylidae</taxon>
        <taxon>Leiuperinae</taxon>
        <taxon>Engystomops</taxon>
    </lineage>
</organism>
<evidence type="ECO:0000256" key="1">
    <source>
        <dbReference type="SAM" id="Coils"/>
    </source>
</evidence>
<dbReference type="Proteomes" id="UP000824782">
    <property type="component" value="Unassembled WGS sequence"/>
</dbReference>
<keyword evidence="1" id="KW-0175">Coiled coil</keyword>
<evidence type="ECO:0000313" key="3">
    <source>
        <dbReference type="Proteomes" id="UP000824782"/>
    </source>
</evidence>
<evidence type="ECO:0000313" key="2">
    <source>
        <dbReference type="EMBL" id="KAG8558763.1"/>
    </source>
</evidence>
<accession>A0AAV7AKZ0</accession>
<gene>
    <name evidence="2" type="ORF">GDO81_017138</name>
</gene>
<sequence length="261" mass="30073">MKALQFIKTELLKTQKSIKDLQSERRLLRKQLSHWNGAVQLLQASQEDNHCKVEAKIHMLSESNECMKKELKELRLNMQEMIQCCKLKQGLNVKAKRVSSSVKWNVPDSSVMGNSVNRKQKDFQCVQFTTHRENDHLKAQNRKTLTHMRLLCESIKAAPSNKERRRMGHEHCPGPDKVTPDKCNWEMEDPDKHPVANSQVLPVRNEEADLQEMIENLKDALSLQIKPGQIPAIKQELLHTAGQVSRCYANLISKIIEPTLR</sequence>
<keyword evidence="3" id="KW-1185">Reference proteome</keyword>
<dbReference type="EMBL" id="WNYA01000008">
    <property type="protein sequence ID" value="KAG8558763.1"/>
    <property type="molecule type" value="Genomic_DNA"/>
</dbReference>
<reference evidence="2" key="1">
    <citation type="thesis" date="2020" institute="ProQuest LLC" country="789 East Eisenhower Parkway, Ann Arbor, MI, USA">
        <title>Comparative Genomics and Chromosome Evolution.</title>
        <authorList>
            <person name="Mudd A.B."/>
        </authorList>
    </citation>
    <scope>NUCLEOTIDE SEQUENCE</scope>
    <source>
        <strain evidence="2">237g6f4</strain>
        <tissue evidence="2">Blood</tissue>
    </source>
</reference>
<name>A0AAV7AKZ0_ENGPU</name>
<comment type="caution">
    <text evidence="2">The sequence shown here is derived from an EMBL/GenBank/DDBJ whole genome shotgun (WGS) entry which is preliminary data.</text>
</comment>
<protein>
    <submittedName>
        <fullName evidence="2">Uncharacterized protein</fullName>
    </submittedName>
</protein>
<proteinExistence type="predicted"/>